<dbReference type="AlphaFoldDB" id="A0A285GXH6"/>
<dbReference type="OrthoDB" id="3637814at2"/>
<proteinExistence type="predicted"/>
<dbReference type="Proteomes" id="UP000219612">
    <property type="component" value="Unassembled WGS sequence"/>
</dbReference>
<reference evidence="2 3" key="1">
    <citation type="submission" date="2017-09" db="EMBL/GenBank/DDBJ databases">
        <authorList>
            <person name="Ehlers B."/>
            <person name="Leendertz F.H."/>
        </authorList>
    </citation>
    <scope>NUCLEOTIDE SEQUENCE [LARGE SCALE GENOMIC DNA]</scope>
    <source>
        <strain evidence="2 3">CGMCC 4.6857</strain>
    </source>
</reference>
<keyword evidence="1" id="KW-1133">Transmembrane helix</keyword>
<dbReference type="EMBL" id="OBDY01000003">
    <property type="protein sequence ID" value="SNY28212.1"/>
    <property type="molecule type" value="Genomic_DNA"/>
</dbReference>
<keyword evidence="1" id="KW-0812">Transmembrane</keyword>
<evidence type="ECO:0000313" key="2">
    <source>
        <dbReference type="EMBL" id="SNY28212.1"/>
    </source>
</evidence>
<evidence type="ECO:0000256" key="1">
    <source>
        <dbReference type="SAM" id="Phobius"/>
    </source>
</evidence>
<gene>
    <name evidence="2" type="ORF">SAMN05421748_10344</name>
</gene>
<evidence type="ECO:0000313" key="3">
    <source>
        <dbReference type="Proteomes" id="UP000219612"/>
    </source>
</evidence>
<sequence length="263" mass="28812">MLNSLLPGLREIRTPLATGYLWLLNLWVLFGDRMPRQRPAAGPLAGLWDLAGYAGKGAVLAALTFTAYLVGSLVELNPQRLWAHGGRPELLSRLRDLFRRGVLKRVRAVPFSAQAERDLVTYSTEDLGKVIDSRWAATKLIQSVMHEERQLATRLQAQNAELFGRYDRLLAESAFRLNIAPPLVLLLALLSWRSALPAGIQALLIILSLSYGAILVSQAVMRAVQSRDVIAQALVVGILESKSLPRPVRSPDGAVGEPKPTVG</sequence>
<keyword evidence="1" id="KW-0472">Membrane</keyword>
<feature type="transmembrane region" description="Helical" evidence="1">
    <location>
        <begin position="198"/>
        <end position="217"/>
    </location>
</feature>
<dbReference type="RefSeq" id="WP_143234499.1">
    <property type="nucleotide sequence ID" value="NZ_OBDY01000003.1"/>
</dbReference>
<accession>A0A285GXH6</accession>
<keyword evidence="3" id="KW-1185">Reference proteome</keyword>
<protein>
    <submittedName>
        <fullName evidence="2">Uncharacterized protein</fullName>
    </submittedName>
</protein>
<name>A0A285GXH6_9ACTN</name>
<organism evidence="2 3">
    <name type="scientific">Paractinoplanes atraurantiacus</name>
    <dbReference type="NCBI Taxonomy" id="1036182"/>
    <lineage>
        <taxon>Bacteria</taxon>
        <taxon>Bacillati</taxon>
        <taxon>Actinomycetota</taxon>
        <taxon>Actinomycetes</taxon>
        <taxon>Micromonosporales</taxon>
        <taxon>Micromonosporaceae</taxon>
        <taxon>Paractinoplanes</taxon>
    </lineage>
</organism>